<dbReference type="NCBIfam" id="TIGR00121">
    <property type="entry name" value="birA_ligase"/>
    <property type="match status" value="1"/>
</dbReference>
<dbReference type="AlphaFoldDB" id="A0A840Y8Z7"/>
<dbReference type="RefSeq" id="WP_184486442.1">
    <property type="nucleotide sequence ID" value="NZ_JAAEDJ010000003.1"/>
</dbReference>
<dbReference type="PANTHER" id="PTHR12835">
    <property type="entry name" value="BIOTIN PROTEIN LIGASE"/>
    <property type="match status" value="1"/>
</dbReference>
<comment type="caution">
    <text evidence="3">The sequence shown here is derived from an EMBL/GenBank/DDBJ whole genome shotgun (WGS) entry which is preliminary data.</text>
</comment>
<keyword evidence="1 3" id="KW-0436">Ligase</keyword>
<accession>A0A840Y8Z7</accession>
<dbReference type="EMBL" id="JACIJE010000009">
    <property type="protein sequence ID" value="MBB5691052.1"/>
    <property type="molecule type" value="Genomic_DNA"/>
</dbReference>
<dbReference type="Pfam" id="PF03099">
    <property type="entry name" value="BPL_LplA_LipB"/>
    <property type="match status" value="1"/>
</dbReference>
<evidence type="ECO:0000313" key="4">
    <source>
        <dbReference type="Proteomes" id="UP000562254"/>
    </source>
</evidence>
<dbReference type="InterPro" id="IPR045864">
    <property type="entry name" value="aa-tRNA-synth_II/BPL/LPL"/>
</dbReference>
<dbReference type="Gene3D" id="2.30.30.100">
    <property type="match status" value="1"/>
</dbReference>
<feature type="domain" description="BPL/LPL catalytic" evidence="2">
    <location>
        <begin position="7"/>
        <end position="182"/>
    </location>
</feature>
<dbReference type="Gene3D" id="3.30.930.10">
    <property type="entry name" value="Bira Bifunctional Protein, Domain 2"/>
    <property type="match status" value="1"/>
</dbReference>
<sequence length="243" mass="25243">MSGAAFRLRVHEALPSTSDLVLRLAEAGEPEGLAVLARRQTAGRGTQGRAWEGRAGNLHLSVLLRPSEPMRHAPQWGLLAAVALADAVADYLPDPAVLRLKWPNDLLLNGAKAAGILAEAAAGPDSRIAWLSLGFGVNLAHAPEVPGRATACLADAGIAAPAPEAFAQRLLAALARRRRERLLEGFGPIRAAWMARGPALDTLLAVHRGGCEIAGRFAGLAEDGSLLLASGGRIHAVASGEVT</sequence>
<dbReference type="GO" id="GO:0005737">
    <property type="term" value="C:cytoplasm"/>
    <property type="evidence" value="ECO:0007669"/>
    <property type="project" value="TreeGrafter"/>
</dbReference>
<dbReference type="PROSITE" id="PS51733">
    <property type="entry name" value="BPL_LPL_CATALYTIC"/>
    <property type="match status" value="1"/>
</dbReference>
<evidence type="ECO:0000259" key="2">
    <source>
        <dbReference type="PROSITE" id="PS51733"/>
    </source>
</evidence>
<dbReference type="InterPro" id="IPR004143">
    <property type="entry name" value="BPL_LPL_catalytic"/>
</dbReference>
<dbReference type="InterPro" id="IPR004408">
    <property type="entry name" value="Biotin_CoA_COase_ligase"/>
</dbReference>
<protein>
    <submittedName>
        <fullName evidence="3">BirA family biotin operon repressor/biotin-[acetyl-CoA-carboxylase] ligase</fullName>
        <ecNumber evidence="3">6.3.4.15</ecNumber>
    </submittedName>
</protein>
<proteinExistence type="predicted"/>
<evidence type="ECO:0000313" key="3">
    <source>
        <dbReference type="EMBL" id="MBB5691052.1"/>
    </source>
</evidence>
<keyword evidence="4" id="KW-1185">Reference proteome</keyword>
<organism evidence="3 4">
    <name type="scientific">Neoroseomonas alkaliterrae</name>
    <dbReference type="NCBI Taxonomy" id="1452450"/>
    <lineage>
        <taxon>Bacteria</taxon>
        <taxon>Pseudomonadati</taxon>
        <taxon>Pseudomonadota</taxon>
        <taxon>Alphaproteobacteria</taxon>
        <taxon>Acetobacterales</taxon>
        <taxon>Acetobacteraceae</taxon>
        <taxon>Neoroseomonas</taxon>
    </lineage>
</organism>
<dbReference type="PANTHER" id="PTHR12835:SF5">
    <property type="entry name" value="BIOTIN--PROTEIN LIGASE"/>
    <property type="match status" value="1"/>
</dbReference>
<dbReference type="GO" id="GO:0004077">
    <property type="term" value="F:biotin--[biotin carboxyl-carrier protein] ligase activity"/>
    <property type="evidence" value="ECO:0007669"/>
    <property type="project" value="UniProtKB-EC"/>
</dbReference>
<dbReference type="Proteomes" id="UP000562254">
    <property type="component" value="Unassembled WGS sequence"/>
</dbReference>
<reference evidence="3 4" key="1">
    <citation type="submission" date="2020-08" db="EMBL/GenBank/DDBJ databases">
        <title>Genomic Encyclopedia of Type Strains, Phase IV (KMG-IV): sequencing the most valuable type-strain genomes for metagenomic binning, comparative biology and taxonomic classification.</title>
        <authorList>
            <person name="Goeker M."/>
        </authorList>
    </citation>
    <scope>NUCLEOTIDE SEQUENCE [LARGE SCALE GENOMIC DNA]</scope>
    <source>
        <strain evidence="3 4">DSM 25895</strain>
    </source>
</reference>
<dbReference type="EC" id="6.3.4.15" evidence="3"/>
<gene>
    <name evidence="3" type="ORF">FHS88_003195</name>
</gene>
<dbReference type="SUPFAM" id="SSF55681">
    <property type="entry name" value="Class II aaRS and biotin synthetases"/>
    <property type="match status" value="1"/>
</dbReference>
<name>A0A840Y8Z7_9PROT</name>
<evidence type="ECO:0000256" key="1">
    <source>
        <dbReference type="ARBA" id="ARBA00022598"/>
    </source>
</evidence>